<dbReference type="RefSeq" id="WP_152939721.1">
    <property type="nucleotide sequence ID" value="NZ_CP045488.1"/>
</dbReference>
<dbReference type="Proteomes" id="UP000326170">
    <property type="component" value="Chromosome"/>
</dbReference>
<sequence>MASETAGSTAEKTAAVKDLTLAGAGALVLSLVINWLIVFGANTVGIAPELDALTYGPVTLFTTLGVVGATITYGALTRIATNPDRLFVVVAAIILVLSLIPDFTVIPDQPGGSLVAGAILGVMHVTTAVICVGVLTR</sequence>
<gene>
    <name evidence="2" type="ORF">GCU68_05605</name>
</gene>
<accession>A0A5P9P1N6</accession>
<feature type="transmembrane region" description="Helical" evidence="1">
    <location>
        <begin position="86"/>
        <end position="106"/>
    </location>
</feature>
<dbReference type="Pfam" id="PF19545">
    <property type="entry name" value="DUF6069"/>
    <property type="match status" value="1"/>
</dbReference>
<dbReference type="InterPro" id="IPR045713">
    <property type="entry name" value="DUF6069"/>
</dbReference>
<protein>
    <submittedName>
        <fullName evidence="2">Uncharacterized protein</fullName>
    </submittedName>
</protein>
<keyword evidence="1" id="KW-1133">Transmembrane helix</keyword>
<dbReference type="EMBL" id="CP045488">
    <property type="protein sequence ID" value="QFU82041.1"/>
    <property type="molecule type" value="Genomic_DNA"/>
</dbReference>
<evidence type="ECO:0000313" key="3">
    <source>
        <dbReference type="Proteomes" id="UP000326170"/>
    </source>
</evidence>
<keyword evidence="3" id="KW-1185">Reference proteome</keyword>
<evidence type="ECO:0000256" key="1">
    <source>
        <dbReference type="SAM" id="Phobius"/>
    </source>
</evidence>
<dbReference type="OrthoDB" id="177867at2157"/>
<name>A0A5P9P1N6_9EURY</name>
<proteinExistence type="predicted"/>
<organism evidence="2 3">
    <name type="scientific">Natronorubrum aibiense</name>
    <dbReference type="NCBI Taxonomy" id="348826"/>
    <lineage>
        <taxon>Archaea</taxon>
        <taxon>Methanobacteriati</taxon>
        <taxon>Methanobacteriota</taxon>
        <taxon>Stenosarchaea group</taxon>
        <taxon>Halobacteria</taxon>
        <taxon>Halobacteriales</taxon>
        <taxon>Natrialbaceae</taxon>
        <taxon>Natronorubrum</taxon>
    </lineage>
</organism>
<dbReference type="GeneID" id="42300503"/>
<dbReference type="KEGG" id="nas:GCU68_05605"/>
<keyword evidence="1" id="KW-0812">Transmembrane</keyword>
<dbReference type="AlphaFoldDB" id="A0A5P9P1N6"/>
<reference evidence="2 3" key="1">
    <citation type="journal article" date="2007" name="Int. J. Syst. Evol. Microbiol.">
        <title>Natronorubrum sulfidifaciens sp. nov., an extremely haloalkaliphilic archaeon isolated from Aiding salt lake in Xin-Jiang, China.</title>
        <authorList>
            <person name="Cui H.L."/>
            <person name="Tohty D."/>
            <person name="Liu H.C."/>
            <person name="Liu S.J."/>
            <person name="Oren A."/>
            <person name="Zhou P.J."/>
        </authorList>
    </citation>
    <scope>NUCLEOTIDE SEQUENCE [LARGE SCALE GENOMIC DNA]</scope>
    <source>
        <strain evidence="2 3">7-3</strain>
    </source>
</reference>
<feature type="transmembrane region" description="Helical" evidence="1">
    <location>
        <begin position="21"/>
        <end position="41"/>
    </location>
</feature>
<feature type="transmembrane region" description="Helical" evidence="1">
    <location>
        <begin position="112"/>
        <end position="135"/>
    </location>
</feature>
<keyword evidence="1" id="KW-0472">Membrane</keyword>
<feature type="transmembrane region" description="Helical" evidence="1">
    <location>
        <begin position="53"/>
        <end position="74"/>
    </location>
</feature>
<evidence type="ECO:0000313" key="2">
    <source>
        <dbReference type="EMBL" id="QFU82041.1"/>
    </source>
</evidence>